<dbReference type="Proteomes" id="UP000238304">
    <property type="component" value="Chromosome"/>
</dbReference>
<protein>
    <recommendedName>
        <fullName evidence="3">DDE superfamily endonuclease</fullName>
    </recommendedName>
</protein>
<organism evidence="1 2">
    <name type="scientific">Bacteroides zoogleoformans</name>
    <dbReference type="NCBI Taxonomy" id="28119"/>
    <lineage>
        <taxon>Bacteria</taxon>
        <taxon>Pseudomonadati</taxon>
        <taxon>Bacteroidota</taxon>
        <taxon>Bacteroidia</taxon>
        <taxon>Bacteroidales</taxon>
        <taxon>Bacteroidaceae</taxon>
        <taxon>Bacteroides</taxon>
    </lineage>
</organism>
<dbReference type="EMBL" id="CP027231">
    <property type="protein sequence ID" value="AVM51778.1"/>
    <property type="molecule type" value="Genomic_DNA"/>
</dbReference>
<name>A0ABN5II94_9BACE</name>
<sequence length="98" mass="11255">MCSYSYPSQDNINWRNVIYRITNWLVTKVVVRNDRKKSKLPTVLIADDTELPKTGVHMESIGEMFSHVHQKCILGYKANRRKYSLLISGNPCGKATLL</sequence>
<proteinExistence type="predicted"/>
<reference evidence="1 2" key="1">
    <citation type="submission" date="2018-02" db="EMBL/GenBank/DDBJ databases">
        <authorList>
            <person name="Holder M.E."/>
            <person name="Ajami N.J."/>
            <person name="Petrosino J.F."/>
        </authorList>
    </citation>
    <scope>NUCLEOTIDE SEQUENCE [LARGE SCALE GENOMIC DNA]</scope>
    <source>
        <strain evidence="1 2">ATCC 33285</strain>
    </source>
</reference>
<evidence type="ECO:0000313" key="2">
    <source>
        <dbReference type="Proteomes" id="UP000238304"/>
    </source>
</evidence>
<evidence type="ECO:0000313" key="1">
    <source>
        <dbReference type="EMBL" id="AVM51778.1"/>
    </source>
</evidence>
<gene>
    <name evidence="1" type="ORF">C4H11_01330</name>
</gene>
<evidence type="ECO:0008006" key="3">
    <source>
        <dbReference type="Google" id="ProtNLM"/>
    </source>
</evidence>
<accession>A0ABN5II94</accession>
<keyword evidence="2" id="KW-1185">Reference proteome</keyword>